<keyword evidence="4" id="KW-0630">Potassium</keyword>
<dbReference type="GO" id="GO:0015079">
    <property type="term" value="F:potassium ion transmembrane transporter activity"/>
    <property type="evidence" value="ECO:0007669"/>
    <property type="project" value="InterPro"/>
</dbReference>
<dbReference type="Gene3D" id="3.40.50.720">
    <property type="entry name" value="NAD(P)-binding Rossmann-like Domain"/>
    <property type="match status" value="2"/>
</dbReference>
<dbReference type="EMBL" id="VUMU01000014">
    <property type="protein sequence ID" value="MST58740.1"/>
    <property type="molecule type" value="Genomic_DNA"/>
</dbReference>
<dbReference type="NCBIfam" id="NF007031">
    <property type="entry name" value="PRK09496.1-2"/>
    <property type="match status" value="1"/>
</dbReference>
<keyword evidence="2" id="KW-0813">Transport</keyword>
<evidence type="ECO:0000256" key="4">
    <source>
        <dbReference type="ARBA" id="ARBA00022958"/>
    </source>
</evidence>
<feature type="domain" description="RCK C-terminal" evidence="8">
    <location>
        <begin position="371"/>
        <end position="452"/>
    </location>
</feature>
<dbReference type="InterPro" id="IPR036291">
    <property type="entry name" value="NAD(P)-bd_dom_sf"/>
</dbReference>
<dbReference type="NCBIfam" id="NF007039">
    <property type="entry name" value="PRK09496.3-2"/>
    <property type="match status" value="1"/>
</dbReference>
<dbReference type="Pfam" id="PF02254">
    <property type="entry name" value="TrkA_N"/>
    <property type="match status" value="2"/>
</dbReference>
<dbReference type="AlphaFoldDB" id="A0A6L5YLB0"/>
<dbReference type="InterPro" id="IPR050721">
    <property type="entry name" value="Trk_Ktr_HKT_K-transport"/>
</dbReference>
<dbReference type="SUPFAM" id="SSF116726">
    <property type="entry name" value="TrkA C-terminal domain-like"/>
    <property type="match status" value="2"/>
</dbReference>
<evidence type="ECO:0000313" key="10">
    <source>
        <dbReference type="Proteomes" id="UP000476055"/>
    </source>
</evidence>
<accession>A0A6L5YLB0</accession>
<dbReference type="InterPro" id="IPR006036">
    <property type="entry name" value="K_uptake_TrkA"/>
</dbReference>
<evidence type="ECO:0000256" key="5">
    <source>
        <dbReference type="ARBA" id="ARBA00023027"/>
    </source>
</evidence>
<evidence type="ECO:0000259" key="8">
    <source>
        <dbReference type="PROSITE" id="PS51202"/>
    </source>
</evidence>
<evidence type="ECO:0000256" key="3">
    <source>
        <dbReference type="ARBA" id="ARBA00022538"/>
    </source>
</evidence>
<dbReference type="InterPro" id="IPR006037">
    <property type="entry name" value="RCK_C"/>
</dbReference>
<dbReference type="PRINTS" id="PR00335">
    <property type="entry name" value="KUPTAKETRKA"/>
</dbReference>
<feature type="domain" description="RCK N-terminal" evidence="7">
    <location>
        <begin position="1"/>
        <end position="124"/>
    </location>
</feature>
<keyword evidence="3" id="KW-0633">Potassium transport</keyword>
<dbReference type="Proteomes" id="UP000476055">
    <property type="component" value="Unassembled WGS sequence"/>
</dbReference>
<evidence type="ECO:0000256" key="6">
    <source>
        <dbReference type="ARBA" id="ARBA00023065"/>
    </source>
</evidence>
<dbReference type="Pfam" id="PF02080">
    <property type="entry name" value="TrkA_C"/>
    <property type="match status" value="2"/>
</dbReference>
<feature type="domain" description="RCK N-terminal" evidence="7">
    <location>
        <begin position="228"/>
        <end position="345"/>
    </location>
</feature>
<protein>
    <recommendedName>
        <fullName evidence="1">Trk system potassium uptake protein TrkA</fullName>
    </recommendedName>
</protein>
<feature type="domain" description="RCK C-terminal" evidence="8">
    <location>
        <begin position="140"/>
        <end position="224"/>
    </location>
</feature>
<evidence type="ECO:0000313" key="9">
    <source>
        <dbReference type="EMBL" id="MST58740.1"/>
    </source>
</evidence>
<comment type="caution">
    <text evidence="9">The sequence shown here is derived from an EMBL/GenBank/DDBJ whole genome shotgun (WGS) entry which is preliminary data.</text>
</comment>
<reference evidence="9 10" key="1">
    <citation type="submission" date="2019-08" db="EMBL/GenBank/DDBJ databases">
        <title>In-depth cultivation of the pig gut microbiome towards novel bacterial diversity and tailored functional studies.</title>
        <authorList>
            <person name="Wylensek D."/>
            <person name="Hitch T.C.A."/>
            <person name="Clavel T."/>
        </authorList>
    </citation>
    <scope>NUCLEOTIDE SEQUENCE [LARGE SCALE GENOMIC DNA]</scope>
    <source>
        <strain evidence="9 10">WCA3-601-WT-6H</strain>
    </source>
</reference>
<dbReference type="PROSITE" id="PS51201">
    <property type="entry name" value="RCK_N"/>
    <property type="match status" value="2"/>
</dbReference>
<dbReference type="RefSeq" id="WP_154497142.1">
    <property type="nucleotide sequence ID" value="NZ_VUMU01000014.1"/>
</dbReference>
<proteinExistence type="predicted"/>
<dbReference type="NCBIfam" id="NF007033">
    <property type="entry name" value="PRK09496.1-5"/>
    <property type="match status" value="1"/>
</dbReference>
<dbReference type="PANTHER" id="PTHR43833">
    <property type="entry name" value="POTASSIUM CHANNEL PROTEIN 2-RELATED-RELATED"/>
    <property type="match status" value="1"/>
</dbReference>
<keyword evidence="5" id="KW-0520">NAD</keyword>
<dbReference type="GO" id="GO:0005886">
    <property type="term" value="C:plasma membrane"/>
    <property type="evidence" value="ECO:0007669"/>
    <property type="project" value="InterPro"/>
</dbReference>
<organism evidence="9 10">
    <name type="scientific">Waltera intestinalis</name>
    <dbReference type="NCBI Taxonomy" id="2606635"/>
    <lineage>
        <taxon>Bacteria</taxon>
        <taxon>Bacillati</taxon>
        <taxon>Bacillota</taxon>
        <taxon>Clostridia</taxon>
        <taxon>Lachnospirales</taxon>
        <taxon>Lachnospiraceae</taxon>
        <taxon>Waltera</taxon>
    </lineage>
</organism>
<evidence type="ECO:0000256" key="1">
    <source>
        <dbReference type="ARBA" id="ARBA00017378"/>
    </source>
</evidence>
<dbReference type="PROSITE" id="PS51202">
    <property type="entry name" value="RCK_C"/>
    <property type="match status" value="2"/>
</dbReference>
<keyword evidence="6" id="KW-0406">Ion transport</keyword>
<dbReference type="InterPro" id="IPR003148">
    <property type="entry name" value="RCK_N"/>
</dbReference>
<dbReference type="InterPro" id="IPR036721">
    <property type="entry name" value="RCK_C_sf"/>
</dbReference>
<name>A0A6L5YLB0_9FIRM</name>
<dbReference type="Gene3D" id="3.30.70.1450">
    <property type="entry name" value="Regulator of K+ conductance, C-terminal domain"/>
    <property type="match status" value="2"/>
</dbReference>
<evidence type="ECO:0000259" key="7">
    <source>
        <dbReference type="PROSITE" id="PS51201"/>
    </source>
</evidence>
<sequence>MNIIIVGCGKVGYTLVEQLGGENHNITVIDTNEEKVNSITDDLDAMGIVGNGVSFQTLSEAGIDHADLLIAVTGSDEQNLLCCVIAKKAGHCKTIARVRNPIYNNEIAFLREELGLAMIINPELSSAAEIARIFQFPSAVKIDTFSKGRIELLHFRVTHDCLLNNYELIHIRTTLKCDVLVCMVTRGDQVLIPRGDFVFREGDVVAIVSTPPKANDFFKKIGIGAGRARTAMIVGGGTIAYYLARRLLEVGIHTKIIDQDPARCEHLSELLPKASIICGDGTDERLLIQEGLENVDAFAALTGLDEENILLSLYAKRTSRAKVVTKINRINFSGVLSDIKLDTISYPRLVTADMIIKYARSMNESLNSNVENLYKLEDGHAEALEFYIKEDSAVTNVPLNRLHIRKNILVCSIVRGGQAIIPSGQDELHVGDYVVVVLTHARLNDIKDIIEG</sequence>
<keyword evidence="10" id="KW-1185">Reference proteome</keyword>
<dbReference type="NCBIfam" id="NF007041">
    <property type="entry name" value="PRK09496.3-4"/>
    <property type="match status" value="1"/>
</dbReference>
<dbReference type="PANTHER" id="PTHR43833:SF5">
    <property type="entry name" value="TRK SYSTEM POTASSIUM UPTAKE PROTEIN TRKA"/>
    <property type="match status" value="1"/>
</dbReference>
<dbReference type="SUPFAM" id="SSF51735">
    <property type="entry name" value="NAD(P)-binding Rossmann-fold domains"/>
    <property type="match status" value="2"/>
</dbReference>
<evidence type="ECO:0000256" key="2">
    <source>
        <dbReference type="ARBA" id="ARBA00022448"/>
    </source>
</evidence>
<gene>
    <name evidence="9" type="primary">trkA</name>
    <name evidence="9" type="ORF">FYJ59_10920</name>
</gene>